<evidence type="ECO:0000313" key="2">
    <source>
        <dbReference type="Proteomes" id="UP001151699"/>
    </source>
</evidence>
<organism evidence="1 2">
    <name type="scientific">Pseudolycoriella hygida</name>
    <dbReference type="NCBI Taxonomy" id="35572"/>
    <lineage>
        <taxon>Eukaryota</taxon>
        <taxon>Metazoa</taxon>
        <taxon>Ecdysozoa</taxon>
        <taxon>Arthropoda</taxon>
        <taxon>Hexapoda</taxon>
        <taxon>Insecta</taxon>
        <taxon>Pterygota</taxon>
        <taxon>Neoptera</taxon>
        <taxon>Endopterygota</taxon>
        <taxon>Diptera</taxon>
        <taxon>Nematocera</taxon>
        <taxon>Sciaroidea</taxon>
        <taxon>Sciaridae</taxon>
        <taxon>Pseudolycoriella</taxon>
    </lineage>
</organism>
<name>A0A9Q0MWD6_9DIPT</name>
<dbReference type="AlphaFoldDB" id="A0A9Q0MWD6"/>
<protein>
    <submittedName>
        <fullName evidence="1">Uncharacterized protein</fullName>
    </submittedName>
</protein>
<reference evidence="1" key="1">
    <citation type="submission" date="2022-07" db="EMBL/GenBank/DDBJ databases">
        <authorList>
            <person name="Trinca V."/>
            <person name="Uliana J.V.C."/>
            <person name="Torres T.T."/>
            <person name="Ward R.J."/>
            <person name="Monesi N."/>
        </authorList>
    </citation>
    <scope>NUCLEOTIDE SEQUENCE</scope>
    <source>
        <strain evidence="1">HSMRA1968</strain>
        <tissue evidence="1">Whole embryos</tissue>
    </source>
</reference>
<proteinExistence type="predicted"/>
<dbReference type="Proteomes" id="UP001151699">
    <property type="component" value="Chromosome X"/>
</dbReference>
<evidence type="ECO:0000313" key="1">
    <source>
        <dbReference type="EMBL" id="KAJ6638729.1"/>
    </source>
</evidence>
<keyword evidence="2" id="KW-1185">Reference proteome</keyword>
<dbReference type="EMBL" id="WJQU01000003">
    <property type="protein sequence ID" value="KAJ6638729.1"/>
    <property type="molecule type" value="Genomic_DNA"/>
</dbReference>
<comment type="caution">
    <text evidence="1">The sequence shown here is derived from an EMBL/GenBank/DDBJ whole genome shotgun (WGS) entry which is preliminary data.</text>
</comment>
<accession>A0A9Q0MWD6</accession>
<gene>
    <name evidence="1" type="ORF">Bhyg_11467</name>
</gene>
<sequence>MTSIIQNWYGFGHCGLGLNGGVVGMFIGFPNLPPCCLLVNAYAFDTIHRKSRVDRENACVKEGNHV</sequence>